<proteinExistence type="predicted"/>
<feature type="compositionally biased region" description="Polar residues" evidence="1">
    <location>
        <begin position="452"/>
        <end position="463"/>
    </location>
</feature>
<feature type="region of interest" description="Disordered" evidence="1">
    <location>
        <begin position="1"/>
        <end position="23"/>
    </location>
</feature>
<evidence type="ECO:0000313" key="2">
    <source>
        <dbReference type="EMBL" id="RAL54222.1"/>
    </source>
</evidence>
<protein>
    <submittedName>
        <fullName evidence="2">Uncharacterized protein</fullName>
    </submittedName>
</protein>
<dbReference type="InterPro" id="IPR040256">
    <property type="entry name" value="At4g02000-like"/>
</dbReference>
<accession>A0A328E8H2</accession>
<feature type="region of interest" description="Disordered" evidence="1">
    <location>
        <begin position="209"/>
        <end position="365"/>
    </location>
</feature>
<sequence>MPATTSGGAAGRATPSTTNLHNLQQPPMLQKSFLQALRNDCQEQILLPTDIPPEKFKGLPCVAFSSEEIQALAQRYESPILPIWISIKDLPIHLHSKSSLMRIGNLFGKALKIDATTENFGRPSTARVCVEVDISKPPITKFYVKNGLNPLLLTATFEELPEYCGECKGVGRHNSQCKFFKPQTENLKTQANQTTDGRKIPLETSMQQKYKPISNQSGKQTLQAKKPSLPKYNSGGTQNPLPNNHPTPPLNPTASNNNTSILIHDSKTSASIPSTSKPISTQPNNSLSPQPKTSLTETPSPITLTPNNSQPTSKQSTPPTEIPTPSPITLNNQPTSNNNQPTSGPNTPTPMPLLKPQPSTTQSHPENFLEEADWEILVHNDILAKCLVSWEENQQLKPTANQPLTPPHTSFDDLHLHTENLSLTPIYLSDTEPPQKHEPLKNLPSAELHLPPSTTDSSASKQQETPENKDYQVRTEEDIHEQPFTTVVRKSKRLQEKFSSHNQPQHFSQ</sequence>
<feature type="compositionally biased region" description="Polar residues" evidence="1">
    <location>
        <begin position="209"/>
        <end position="223"/>
    </location>
</feature>
<dbReference type="PANTHER" id="PTHR31286:SF179">
    <property type="entry name" value="RNASE H TYPE-1 DOMAIN-CONTAINING PROTEIN"/>
    <property type="match status" value="1"/>
</dbReference>
<keyword evidence="3" id="KW-1185">Reference proteome</keyword>
<evidence type="ECO:0000313" key="3">
    <source>
        <dbReference type="Proteomes" id="UP000249390"/>
    </source>
</evidence>
<dbReference type="PANTHER" id="PTHR31286">
    <property type="entry name" value="GLYCINE-RICH CELL WALL STRUCTURAL PROTEIN 1.8-LIKE"/>
    <property type="match status" value="1"/>
</dbReference>
<feature type="compositionally biased region" description="Polar residues" evidence="1">
    <location>
        <begin position="500"/>
        <end position="509"/>
    </location>
</feature>
<evidence type="ECO:0000256" key="1">
    <source>
        <dbReference type="SAM" id="MobiDB-lite"/>
    </source>
</evidence>
<reference evidence="2 3" key="1">
    <citation type="submission" date="2018-06" db="EMBL/GenBank/DDBJ databases">
        <title>The Genome of Cuscuta australis (Dodder) Provides Insight into the Evolution of Plant Parasitism.</title>
        <authorList>
            <person name="Liu H."/>
        </authorList>
    </citation>
    <scope>NUCLEOTIDE SEQUENCE [LARGE SCALE GENOMIC DNA]</scope>
    <source>
        <strain evidence="3">cv. Yunnan</strain>
        <tissue evidence="2">Vines</tissue>
    </source>
</reference>
<gene>
    <name evidence="2" type="ORF">DM860_018219</name>
</gene>
<feature type="compositionally biased region" description="Basic and acidic residues" evidence="1">
    <location>
        <begin position="464"/>
        <end position="481"/>
    </location>
</feature>
<name>A0A328E8H2_9ASTE</name>
<organism evidence="2 3">
    <name type="scientific">Cuscuta australis</name>
    <dbReference type="NCBI Taxonomy" id="267555"/>
    <lineage>
        <taxon>Eukaryota</taxon>
        <taxon>Viridiplantae</taxon>
        <taxon>Streptophyta</taxon>
        <taxon>Embryophyta</taxon>
        <taxon>Tracheophyta</taxon>
        <taxon>Spermatophyta</taxon>
        <taxon>Magnoliopsida</taxon>
        <taxon>eudicotyledons</taxon>
        <taxon>Gunneridae</taxon>
        <taxon>Pentapetalae</taxon>
        <taxon>asterids</taxon>
        <taxon>lamiids</taxon>
        <taxon>Solanales</taxon>
        <taxon>Convolvulaceae</taxon>
        <taxon>Cuscuteae</taxon>
        <taxon>Cuscuta</taxon>
        <taxon>Cuscuta subgen. Grammica</taxon>
        <taxon>Cuscuta sect. Cleistogrammica</taxon>
    </lineage>
</organism>
<feature type="compositionally biased region" description="Polar residues" evidence="1">
    <location>
        <begin position="268"/>
        <end position="315"/>
    </location>
</feature>
<dbReference type="AlphaFoldDB" id="A0A328E8H2"/>
<feature type="region of interest" description="Disordered" evidence="1">
    <location>
        <begin position="427"/>
        <end position="509"/>
    </location>
</feature>
<feature type="compositionally biased region" description="Low complexity" evidence="1">
    <location>
        <begin position="1"/>
        <end position="18"/>
    </location>
</feature>
<dbReference type="Proteomes" id="UP000249390">
    <property type="component" value="Unassembled WGS sequence"/>
</dbReference>
<dbReference type="EMBL" id="NQVE01000014">
    <property type="protein sequence ID" value="RAL54222.1"/>
    <property type="molecule type" value="Genomic_DNA"/>
</dbReference>
<feature type="compositionally biased region" description="Low complexity" evidence="1">
    <location>
        <begin position="327"/>
        <end position="343"/>
    </location>
</feature>
<comment type="caution">
    <text evidence="2">The sequence shown here is derived from an EMBL/GenBank/DDBJ whole genome shotgun (WGS) entry which is preliminary data.</text>
</comment>